<dbReference type="EMBL" id="CP063233">
    <property type="protein sequence ID" value="QOU03389.1"/>
    <property type="molecule type" value="Genomic_DNA"/>
</dbReference>
<name>A0A7M2J2B5_PSEFL</name>
<proteinExistence type="predicted"/>
<dbReference type="Proteomes" id="UP000593833">
    <property type="component" value="Chromosome"/>
</dbReference>
<accession>A0A7M2J2B5</accession>
<gene>
    <name evidence="1" type="ORF">IM720_22170</name>
</gene>
<evidence type="ECO:0000313" key="1">
    <source>
        <dbReference type="EMBL" id="QOU03389.1"/>
    </source>
</evidence>
<dbReference type="AlphaFoldDB" id="A0A7M2J2B5"/>
<dbReference type="RefSeq" id="WP_041160983.1">
    <property type="nucleotide sequence ID" value="NZ_CP063233.1"/>
</dbReference>
<evidence type="ECO:0000313" key="2">
    <source>
        <dbReference type="Proteomes" id="UP000593833"/>
    </source>
</evidence>
<sequence length="72" mass="8320">MESVIRLQIEKATYDEFLTLWQQGAFDHQRLGQAFYNHFRLHRLSDQGLLHELYAADGSKALNAIAGIFQIN</sequence>
<protein>
    <submittedName>
        <fullName evidence="1">Uncharacterized protein</fullName>
    </submittedName>
</protein>
<reference evidence="1 2" key="1">
    <citation type="submission" date="2020-10" db="EMBL/GenBank/DDBJ databases">
        <title>Complete genome sequence of a novel Pseudomonas fluorescens strain isolated from the flower of kumarahou (Pomaderris kumeraho).</title>
        <authorList>
            <person name="Summers M.C."/>
            <person name="Nowak V."/>
            <person name="Fairhurst M.J."/>
            <person name="Owen J.G."/>
            <person name="Gerth M.L."/>
            <person name="Patrick W.M."/>
        </authorList>
    </citation>
    <scope>NUCLEOTIDE SEQUENCE [LARGE SCALE GENOMIC DNA]</scope>
    <source>
        <strain evidence="1 2">KF1</strain>
    </source>
</reference>
<organism evidence="1 2">
    <name type="scientific">Pseudomonas fluorescens</name>
    <dbReference type="NCBI Taxonomy" id="294"/>
    <lineage>
        <taxon>Bacteria</taxon>
        <taxon>Pseudomonadati</taxon>
        <taxon>Pseudomonadota</taxon>
        <taxon>Gammaproteobacteria</taxon>
        <taxon>Pseudomonadales</taxon>
        <taxon>Pseudomonadaceae</taxon>
        <taxon>Pseudomonas</taxon>
    </lineage>
</organism>